<dbReference type="AlphaFoldDB" id="A0A843VKH5"/>
<dbReference type="EMBL" id="NMUH01001805">
    <property type="protein sequence ID" value="MQL95566.1"/>
    <property type="molecule type" value="Genomic_DNA"/>
</dbReference>
<organism evidence="1 2">
    <name type="scientific">Colocasia esculenta</name>
    <name type="common">Wild taro</name>
    <name type="synonym">Arum esculentum</name>
    <dbReference type="NCBI Taxonomy" id="4460"/>
    <lineage>
        <taxon>Eukaryota</taxon>
        <taxon>Viridiplantae</taxon>
        <taxon>Streptophyta</taxon>
        <taxon>Embryophyta</taxon>
        <taxon>Tracheophyta</taxon>
        <taxon>Spermatophyta</taxon>
        <taxon>Magnoliopsida</taxon>
        <taxon>Liliopsida</taxon>
        <taxon>Araceae</taxon>
        <taxon>Aroideae</taxon>
        <taxon>Colocasieae</taxon>
        <taxon>Colocasia</taxon>
    </lineage>
</organism>
<proteinExistence type="predicted"/>
<dbReference type="Proteomes" id="UP000652761">
    <property type="component" value="Unassembled WGS sequence"/>
</dbReference>
<evidence type="ECO:0000313" key="2">
    <source>
        <dbReference type="Proteomes" id="UP000652761"/>
    </source>
</evidence>
<comment type="caution">
    <text evidence="1">The sequence shown here is derived from an EMBL/GenBank/DDBJ whole genome shotgun (WGS) entry which is preliminary data.</text>
</comment>
<name>A0A843VKH5_COLES</name>
<keyword evidence="2" id="KW-1185">Reference proteome</keyword>
<sequence>MTYRIVTASKSLQSLDSNGRHPKNQMSTDIEDWQISSFWEDYLNSIGRKLKERLSKDVKQVRMTSF</sequence>
<protein>
    <submittedName>
        <fullName evidence="1">Uncharacterized protein</fullName>
    </submittedName>
</protein>
<reference evidence="1" key="1">
    <citation type="submission" date="2017-07" db="EMBL/GenBank/DDBJ databases">
        <title>Taro Niue Genome Assembly and Annotation.</title>
        <authorList>
            <person name="Atibalentja N."/>
            <person name="Keating K."/>
            <person name="Fields C.J."/>
        </authorList>
    </citation>
    <scope>NUCLEOTIDE SEQUENCE</scope>
    <source>
        <strain evidence="1">Niue_2</strain>
        <tissue evidence="1">Leaf</tissue>
    </source>
</reference>
<accession>A0A843VKH5</accession>
<gene>
    <name evidence="1" type="ORF">Taro_028237</name>
</gene>
<evidence type="ECO:0000313" key="1">
    <source>
        <dbReference type="EMBL" id="MQL95566.1"/>
    </source>
</evidence>